<comment type="caution">
    <text evidence="6">The sequence shown here is derived from an EMBL/GenBank/DDBJ whole genome shotgun (WGS) entry which is preliminary data.</text>
</comment>
<evidence type="ECO:0000313" key="7">
    <source>
        <dbReference type="Proteomes" id="UP000245845"/>
    </source>
</evidence>
<name>A0A2Y9C4J7_9FIRM</name>
<dbReference type="InterPro" id="IPR046947">
    <property type="entry name" value="LytR-like"/>
</dbReference>
<dbReference type="PANTHER" id="PTHR37299">
    <property type="entry name" value="TRANSCRIPTIONAL REGULATOR-RELATED"/>
    <property type="match status" value="1"/>
</dbReference>
<dbReference type="GO" id="GO:0000156">
    <property type="term" value="F:phosphorelay response regulator activity"/>
    <property type="evidence" value="ECO:0007669"/>
    <property type="project" value="InterPro"/>
</dbReference>
<comment type="function">
    <text evidence="2">May play the central regulatory role in sporulation. It may be an element of the effector pathway responsible for the activation of sporulation genes in response to nutritional stress. Spo0A may act in concert with spo0H (a sigma factor) to control the expression of some genes that are critical to the sporulation process.</text>
</comment>
<dbReference type="EMBL" id="QGDL01000002">
    <property type="protein sequence ID" value="PWJ31360.1"/>
    <property type="molecule type" value="Genomic_DNA"/>
</dbReference>
<dbReference type="GO" id="GO:0003677">
    <property type="term" value="F:DNA binding"/>
    <property type="evidence" value="ECO:0007669"/>
    <property type="project" value="InterPro"/>
</dbReference>
<reference evidence="6 7" key="1">
    <citation type="submission" date="2018-05" db="EMBL/GenBank/DDBJ databases">
        <title>The Hungate 1000. A catalogue of reference genomes from the rumen microbiome.</title>
        <authorList>
            <person name="Kelly W."/>
        </authorList>
    </citation>
    <scope>NUCLEOTIDE SEQUENCE [LARGE SCALE GENOMIC DNA]</scope>
    <source>
        <strain evidence="6 7">NLAE-zl-C242</strain>
    </source>
</reference>
<dbReference type="PANTHER" id="PTHR37299:SF1">
    <property type="entry name" value="STAGE 0 SPORULATION PROTEIN A HOMOLOG"/>
    <property type="match status" value="1"/>
</dbReference>
<protein>
    <recommendedName>
        <fullName evidence="1">Stage 0 sporulation protein A homolog</fullName>
    </recommendedName>
</protein>
<dbReference type="SUPFAM" id="SSF52172">
    <property type="entry name" value="CheY-like"/>
    <property type="match status" value="1"/>
</dbReference>
<feature type="domain" description="Response regulatory" evidence="4">
    <location>
        <begin position="3"/>
        <end position="122"/>
    </location>
</feature>
<evidence type="ECO:0000256" key="3">
    <source>
        <dbReference type="PROSITE-ProRule" id="PRU00169"/>
    </source>
</evidence>
<dbReference type="Gene3D" id="2.40.50.1020">
    <property type="entry name" value="LytTr DNA-binding domain"/>
    <property type="match status" value="1"/>
</dbReference>
<accession>A0A2Y9C4J7</accession>
<gene>
    <name evidence="6" type="ORF">A8806_102216</name>
</gene>
<proteinExistence type="predicted"/>
<keyword evidence="3" id="KW-0597">Phosphoprotein</keyword>
<evidence type="ECO:0000313" key="6">
    <source>
        <dbReference type="EMBL" id="PWJ31360.1"/>
    </source>
</evidence>
<dbReference type="Proteomes" id="UP000245845">
    <property type="component" value="Unassembled WGS sequence"/>
</dbReference>
<dbReference type="SMART" id="SM00850">
    <property type="entry name" value="LytTR"/>
    <property type="match status" value="1"/>
</dbReference>
<dbReference type="RefSeq" id="WP_109730073.1">
    <property type="nucleotide sequence ID" value="NZ_BAAACK010000006.1"/>
</dbReference>
<dbReference type="PROSITE" id="PS50110">
    <property type="entry name" value="RESPONSE_REGULATORY"/>
    <property type="match status" value="1"/>
</dbReference>
<feature type="domain" description="HTH LytTR-type" evidence="5">
    <location>
        <begin position="143"/>
        <end position="232"/>
    </location>
</feature>
<evidence type="ECO:0000259" key="4">
    <source>
        <dbReference type="PROSITE" id="PS50110"/>
    </source>
</evidence>
<dbReference type="OrthoDB" id="2063459at2"/>
<dbReference type="SMART" id="SM00448">
    <property type="entry name" value="REC"/>
    <property type="match status" value="1"/>
</dbReference>
<dbReference type="Gene3D" id="3.40.50.2300">
    <property type="match status" value="1"/>
</dbReference>
<dbReference type="AlphaFoldDB" id="A0A2Y9C4J7"/>
<dbReference type="PROSITE" id="PS50930">
    <property type="entry name" value="HTH_LYTTR"/>
    <property type="match status" value="1"/>
</dbReference>
<dbReference type="InterPro" id="IPR007492">
    <property type="entry name" value="LytTR_DNA-bd_dom"/>
</dbReference>
<keyword evidence="7" id="KW-1185">Reference proteome</keyword>
<dbReference type="Pfam" id="PF00072">
    <property type="entry name" value="Response_reg"/>
    <property type="match status" value="1"/>
</dbReference>
<sequence>MLQIAICDDEKFYRDKMKMYLESYLTDHNLEATIHLFLSGEDFLSRKENVVKYDIVFMDINMNEMDGIQTAMQIRAFQSETFIVLVTAFINYVLDGYKVNAVRYIMKDSLEEALPECMDAILQKMRLQQVSFSFSEGEKRLYTDNILYIESQRHKSVFHYLESGVVTYQIYEKLDQIEAALDGYGFLRIHKSYLVNMKHIRRISNYTVLLDLGEELPVPRLRYRAVKEAFVAFKGVV</sequence>
<dbReference type="InterPro" id="IPR001789">
    <property type="entry name" value="Sig_transdc_resp-reg_receiver"/>
</dbReference>
<dbReference type="InterPro" id="IPR011006">
    <property type="entry name" value="CheY-like_superfamily"/>
</dbReference>
<organism evidence="6 7">
    <name type="scientific">Faecalicatena orotica</name>
    <dbReference type="NCBI Taxonomy" id="1544"/>
    <lineage>
        <taxon>Bacteria</taxon>
        <taxon>Bacillati</taxon>
        <taxon>Bacillota</taxon>
        <taxon>Clostridia</taxon>
        <taxon>Lachnospirales</taxon>
        <taxon>Lachnospiraceae</taxon>
        <taxon>Faecalicatena</taxon>
    </lineage>
</organism>
<dbReference type="Pfam" id="PF04397">
    <property type="entry name" value="LytTR"/>
    <property type="match status" value="1"/>
</dbReference>
<evidence type="ECO:0000259" key="5">
    <source>
        <dbReference type="PROSITE" id="PS50930"/>
    </source>
</evidence>
<evidence type="ECO:0000256" key="1">
    <source>
        <dbReference type="ARBA" id="ARBA00018672"/>
    </source>
</evidence>
<feature type="modified residue" description="4-aspartylphosphate" evidence="3">
    <location>
        <position position="59"/>
    </location>
</feature>
<evidence type="ECO:0000256" key="2">
    <source>
        <dbReference type="ARBA" id="ARBA00024867"/>
    </source>
</evidence>